<protein>
    <submittedName>
        <fullName evidence="2">Short chain dehydrogenase atnD</fullName>
    </submittedName>
</protein>
<gene>
    <name evidence="2" type="ORF">HII31_04856</name>
</gene>
<evidence type="ECO:0000313" key="2">
    <source>
        <dbReference type="EMBL" id="KAF7193787.1"/>
    </source>
</evidence>
<dbReference type="EMBL" id="JABCIY010000071">
    <property type="protein sequence ID" value="KAF7193787.1"/>
    <property type="molecule type" value="Genomic_DNA"/>
</dbReference>
<dbReference type="Proteomes" id="UP000660729">
    <property type="component" value="Unassembled WGS sequence"/>
</dbReference>
<keyword evidence="3" id="KW-1185">Reference proteome</keyword>
<evidence type="ECO:0000256" key="1">
    <source>
        <dbReference type="ARBA" id="ARBA00023002"/>
    </source>
</evidence>
<dbReference type="GO" id="GO:0016491">
    <property type="term" value="F:oxidoreductase activity"/>
    <property type="evidence" value="ECO:0007669"/>
    <property type="project" value="UniProtKB-KW"/>
</dbReference>
<dbReference type="PANTHER" id="PTHR43157">
    <property type="entry name" value="PHOSPHATIDYLINOSITOL-GLYCAN BIOSYNTHESIS CLASS F PROTEIN-RELATED"/>
    <property type="match status" value="1"/>
</dbReference>
<dbReference type="InterPro" id="IPR002347">
    <property type="entry name" value="SDR_fam"/>
</dbReference>
<evidence type="ECO:0000313" key="3">
    <source>
        <dbReference type="Proteomes" id="UP000660729"/>
    </source>
</evidence>
<proteinExistence type="predicted"/>
<dbReference type="Pfam" id="PF00106">
    <property type="entry name" value="adh_short"/>
    <property type="match status" value="1"/>
</dbReference>
<organism evidence="2 3">
    <name type="scientific">Pseudocercospora fuligena</name>
    <dbReference type="NCBI Taxonomy" id="685502"/>
    <lineage>
        <taxon>Eukaryota</taxon>
        <taxon>Fungi</taxon>
        <taxon>Dikarya</taxon>
        <taxon>Ascomycota</taxon>
        <taxon>Pezizomycotina</taxon>
        <taxon>Dothideomycetes</taxon>
        <taxon>Dothideomycetidae</taxon>
        <taxon>Mycosphaerellales</taxon>
        <taxon>Mycosphaerellaceae</taxon>
        <taxon>Pseudocercospora</taxon>
    </lineage>
</organism>
<dbReference type="PANTHER" id="PTHR43157:SF31">
    <property type="entry name" value="PHOSPHATIDYLINOSITOL-GLYCAN BIOSYNTHESIS CLASS F PROTEIN"/>
    <property type="match status" value="1"/>
</dbReference>
<dbReference type="Gene3D" id="3.40.50.720">
    <property type="entry name" value="NAD(P)-binding Rossmann-like Domain"/>
    <property type="match status" value="1"/>
</dbReference>
<reference evidence="2" key="1">
    <citation type="submission" date="2020-04" db="EMBL/GenBank/DDBJ databases">
        <title>Draft genome resource of the tomato pathogen Pseudocercospora fuligena.</title>
        <authorList>
            <person name="Zaccaron A."/>
        </authorList>
    </citation>
    <scope>NUCLEOTIDE SEQUENCE</scope>
    <source>
        <strain evidence="2">PF001</strain>
    </source>
</reference>
<dbReference type="InterPro" id="IPR036291">
    <property type="entry name" value="NAD(P)-bd_dom_sf"/>
</dbReference>
<comment type="caution">
    <text evidence="2">The sequence shown here is derived from an EMBL/GenBank/DDBJ whole genome shotgun (WGS) entry which is preliminary data.</text>
</comment>
<name>A0A8H6RMP7_9PEZI</name>
<dbReference type="OrthoDB" id="542013at2759"/>
<accession>A0A8H6RMP7</accession>
<dbReference type="PRINTS" id="PR00081">
    <property type="entry name" value="GDHRDH"/>
</dbReference>
<dbReference type="AlphaFoldDB" id="A0A8H6RMP7"/>
<dbReference type="SUPFAM" id="SSF51735">
    <property type="entry name" value="NAD(P)-binding Rossmann-fold domains"/>
    <property type="match status" value="1"/>
</dbReference>
<sequence length="336" mass="36469">MPAPSDILQFMPGQLFQTPTLPNTSFKGKTVVITGANTGLGFECAKQLIALGVSTLVLGCRSISKGEAARDSLQASKDSKHTSVHVWQVDMADYSSVKAFSKRMASELPRLDALLVNAGISTNQYQVAEGLESTLTVNVAAAFLLALLALPQLERTGAQFRTSTHLTIVGSNVHAFAPHQQLQQPGSGQVFSTLSDKHQADMASRYFLSKLIVMLCVRELASRVPSNRVIINCPSPGWCKTQLFRQDDGGFMGRNMLKLIGRTSEVGARCLTSAIAADHDSHGQYLSECQVKNTSVFVRSPEGRHLQKPLFEELLQILENTSPGISSILNGEKRNI</sequence>
<keyword evidence="1" id="KW-0560">Oxidoreductase</keyword>